<proteinExistence type="inferred from homology"/>
<dbReference type="Proteomes" id="UP000778951">
    <property type="component" value="Unassembled WGS sequence"/>
</dbReference>
<sequence>MINDREWEAFHLNTLFPLITRGKRLKTASHITGNTPYVSSTALNNGVDGFIGNADGIRIFSHCLSIANSGSVGKAFYHPYSFIASDHVTGLKNDNFNNFIYLFISVLLTRLQYKYSFYREINNTRINKEIILLPVTEDNKPDFEYMTQYTKSKKELMLSRYQKYLLTKLSNLSYKEIPALNEKAWKPLKVSELFQKIEATKGKTTDQLIEGDDVPYIAASKLNNGYVSMCSIKSNPNWVSRGNCILFVQIGDGAAGLAHYIPMNFIGMSGKTSCGYAHKLNSFNGVFIAKCLSVNKQKFSHGYSWTGNRLLSTKIMLPINNLGEPDFEYMEQYTKNMMLEKYNQYLKFSTKKN</sequence>
<comment type="caution">
    <text evidence="5">The sequence shown here is derived from an EMBL/GenBank/DDBJ whole genome shotgun (WGS) entry which is preliminary data.</text>
</comment>
<keyword evidence="3" id="KW-0238">DNA-binding</keyword>
<evidence type="ECO:0000256" key="3">
    <source>
        <dbReference type="ARBA" id="ARBA00023125"/>
    </source>
</evidence>
<dbReference type="RefSeq" id="WP_167695906.1">
    <property type="nucleotide sequence ID" value="NZ_CP118181.1"/>
</dbReference>
<protein>
    <recommendedName>
        <fullName evidence="4">Type I restriction modification DNA specificity domain-containing protein</fullName>
    </recommendedName>
</protein>
<dbReference type="GO" id="GO:0009307">
    <property type="term" value="P:DNA restriction-modification system"/>
    <property type="evidence" value="ECO:0007669"/>
    <property type="project" value="UniProtKB-KW"/>
</dbReference>
<evidence type="ECO:0000259" key="4">
    <source>
        <dbReference type="Pfam" id="PF01420"/>
    </source>
</evidence>
<dbReference type="InterPro" id="IPR000055">
    <property type="entry name" value="Restrct_endonuc_typeI_TRD"/>
</dbReference>
<feature type="domain" description="Type I restriction modification DNA specificity" evidence="4">
    <location>
        <begin position="6"/>
        <end position="156"/>
    </location>
</feature>
<keyword evidence="6" id="KW-1185">Reference proteome</keyword>
<evidence type="ECO:0000313" key="5">
    <source>
        <dbReference type="EMBL" id="NIZ69829.1"/>
    </source>
</evidence>
<name>A0A968KUR2_9SPIO</name>
<organism evidence="5 6">
    <name type="scientific">Entomospira culicis</name>
    <dbReference type="NCBI Taxonomy" id="2719989"/>
    <lineage>
        <taxon>Bacteria</taxon>
        <taxon>Pseudomonadati</taxon>
        <taxon>Spirochaetota</taxon>
        <taxon>Spirochaetia</taxon>
        <taxon>Spirochaetales</taxon>
        <taxon>Spirochaetaceae</taxon>
        <taxon>Entomospira</taxon>
    </lineage>
</organism>
<dbReference type="AlphaFoldDB" id="A0A968KUR2"/>
<reference evidence="5" key="1">
    <citation type="submission" date="2020-03" db="EMBL/GenBank/DDBJ databases">
        <title>Spirochaetal bacteria isolated from arthropods constitute a novel genus Entomospira genus novum within the order Spirochaetales.</title>
        <authorList>
            <person name="Grana-Miraglia L."/>
            <person name="Sikutova S."/>
            <person name="Fingerle V."/>
            <person name="Sing A."/>
            <person name="Castillo-Ramirez S."/>
            <person name="Margos G."/>
            <person name="Rudolf I."/>
        </authorList>
    </citation>
    <scope>NUCLEOTIDE SEQUENCE</scope>
    <source>
        <strain evidence="5">BR149</strain>
    </source>
</reference>
<accession>A0A968KUR2</accession>
<keyword evidence="2" id="KW-0680">Restriction system</keyword>
<evidence type="ECO:0000256" key="2">
    <source>
        <dbReference type="ARBA" id="ARBA00022747"/>
    </source>
</evidence>
<dbReference type="InterPro" id="IPR044946">
    <property type="entry name" value="Restrct_endonuc_typeI_TRD_sf"/>
</dbReference>
<dbReference type="GO" id="GO:0003677">
    <property type="term" value="F:DNA binding"/>
    <property type="evidence" value="ECO:0007669"/>
    <property type="project" value="UniProtKB-KW"/>
</dbReference>
<dbReference type="Pfam" id="PF01420">
    <property type="entry name" value="Methylase_S"/>
    <property type="match status" value="2"/>
</dbReference>
<evidence type="ECO:0000313" key="6">
    <source>
        <dbReference type="Proteomes" id="UP000778951"/>
    </source>
</evidence>
<evidence type="ECO:0000256" key="1">
    <source>
        <dbReference type="ARBA" id="ARBA00010923"/>
    </source>
</evidence>
<comment type="similarity">
    <text evidence="1">Belongs to the type-I restriction system S methylase family.</text>
</comment>
<dbReference type="SUPFAM" id="SSF116734">
    <property type="entry name" value="DNA methylase specificity domain"/>
    <property type="match status" value="2"/>
</dbReference>
<dbReference type="Gene3D" id="3.90.220.20">
    <property type="entry name" value="DNA methylase specificity domains"/>
    <property type="match status" value="2"/>
</dbReference>
<feature type="domain" description="Type I restriction modification DNA specificity" evidence="4">
    <location>
        <begin position="183"/>
        <end position="341"/>
    </location>
</feature>
<dbReference type="EMBL" id="JAATLM010000001">
    <property type="protein sequence ID" value="NIZ69829.1"/>
    <property type="molecule type" value="Genomic_DNA"/>
</dbReference>
<gene>
    <name evidence="5" type="ORF">HCT48_06345</name>
</gene>